<sequence>QESVNYLQYHLLRDTLLNMVTRTEESKQEMVDYCRIYFHGQCKRLEQINELETTYQSSNTILW</sequence>
<name>A0A814MR26_9BILA</name>
<dbReference type="Proteomes" id="UP000681722">
    <property type="component" value="Unassembled WGS sequence"/>
</dbReference>
<dbReference type="EMBL" id="CAJNOQ010005011">
    <property type="protein sequence ID" value="CAF1082604.1"/>
    <property type="molecule type" value="Genomic_DNA"/>
</dbReference>
<dbReference type="AlphaFoldDB" id="A0A814MR26"/>
<organism evidence="1 3">
    <name type="scientific">Didymodactylos carnosus</name>
    <dbReference type="NCBI Taxonomy" id="1234261"/>
    <lineage>
        <taxon>Eukaryota</taxon>
        <taxon>Metazoa</taxon>
        <taxon>Spiralia</taxon>
        <taxon>Gnathifera</taxon>
        <taxon>Rotifera</taxon>
        <taxon>Eurotatoria</taxon>
        <taxon>Bdelloidea</taxon>
        <taxon>Philodinida</taxon>
        <taxon>Philodinidae</taxon>
        <taxon>Didymodactylos</taxon>
    </lineage>
</organism>
<comment type="caution">
    <text evidence="1">The sequence shown here is derived from an EMBL/GenBank/DDBJ whole genome shotgun (WGS) entry which is preliminary data.</text>
</comment>
<reference evidence="1" key="1">
    <citation type="submission" date="2021-02" db="EMBL/GenBank/DDBJ databases">
        <authorList>
            <person name="Nowell W R."/>
        </authorList>
    </citation>
    <scope>NUCLEOTIDE SEQUENCE</scope>
</reference>
<dbReference type="EMBL" id="CAJOBC010005011">
    <property type="protein sequence ID" value="CAF3848417.1"/>
    <property type="molecule type" value="Genomic_DNA"/>
</dbReference>
<feature type="non-terminal residue" evidence="1">
    <location>
        <position position="1"/>
    </location>
</feature>
<gene>
    <name evidence="1" type="ORF">GPM918_LOCUS17845</name>
    <name evidence="2" type="ORF">SRO942_LOCUS17842</name>
</gene>
<proteinExistence type="predicted"/>
<evidence type="ECO:0000313" key="2">
    <source>
        <dbReference type="EMBL" id="CAF3848417.1"/>
    </source>
</evidence>
<dbReference type="Proteomes" id="UP000663829">
    <property type="component" value="Unassembled WGS sequence"/>
</dbReference>
<evidence type="ECO:0000313" key="3">
    <source>
        <dbReference type="Proteomes" id="UP000663829"/>
    </source>
</evidence>
<protein>
    <submittedName>
        <fullName evidence="1">Uncharacterized protein</fullName>
    </submittedName>
</protein>
<accession>A0A814MR26</accession>
<evidence type="ECO:0000313" key="1">
    <source>
        <dbReference type="EMBL" id="CAF1082604.1"/>
    </source>
</evidence>
<keyword evidence="3" id="KW-1185">Reference proteome</keyword>